<dbReference type="InParanoid" id="A0A0C3B7H1"/>
<dbReference type="Proteomes" id="UP000054166">
    <property type="component" value="Unassembled WGS sequence"/>
</dbReference>
<dbReference type="AlphaFoldDB" id="A0A0C3B7H1"/>
<organism evidence="2 3">
    <name type="scientific">Piloderma croceum (strain F 1598)</name>
    <dbReference type="NCBI Taxonomy" id="765440"/>
    <lineage>
        <taxon>Eukaryota</taxon>
        <taxon>Fungi</taxon>
        <taxon>Dikarya</taxon>
        <taxon>Basidiomycota</taxon>
        <taxon>Agaricomycotina</taxon>
        <taxon>Agaricomycetes</taxon>
        <taxon>Agaricomycetidae</taxon>
        <taxon>Atheliales</taxon>
        <taxon>Atheliaceae</taxon>
        <taxon>Piloderma</taxon>
    </lineage>
</organism>
<evidence type="ECO:0000313" key="3">
    <source>
        <dbReference type="Proteomes" id="UP000054166"/>
    </source>
</evidence>
<evidence type="ECO:0000256" key="1">
    <source>
        <dbReference type="SAM" id="MobiDB-lite"/>
    </source>
</evidence>
<dbReference type="HOGENOM" id="CLU_2038927_0_0_1"/>
<protein>
    <submittedName>
        <fullName evidence="2">Uncharacterized protein</fullName>
    </submittedName>
</protein>
<reference evidence="3" key="2">
    <citation type="submission" date="2015-01" db="EMBL/GenBank/DDBJ databases">
        <title>Evolutionary Origins and Diversification of the Mycorrhizal Mutualists.</title>
        <authorList>
            <consortium name="DOE Joint Genome Institute"/>
            <consortium name="Mycorrhizal Genomics Consortium"/>
            <person name="Kohler A."/>
            <person name="Kuo A."/>
            <person name="Nagy L.G."/>
            <person name="Floudas D."/>
            <person name="Copeland A."/>
            <person name="Barry K.W."/>
            <person name="Cichocki N."/>
            <person name="Veneault-Fourrey C."/>
            <person name="LaButti K."/>
            <person name="Lindquist E.A."/>
            <person name="Lipzen A."/>
            <person name="Lundell T."/>
            <person name="Morin E."/>
            <person name="Murat C."/>
            <person name="Riley R."/>
            <person name="Ohm R."/>
            <person name="Sun H."/>
            <person name="Tunlid A."/>
            <person name="Henrissat B."/>
            <person name="Grigoriev I.V."/>
            <person name="Hibbett D.S."/>
            <person name="Martin F."/>
        </authorList>
    </citation>
    <scope>NUCLEOTIDE SEQUENCE [LARGE SCALE GENOMIC DNA]</scope>
    <source>
        <strain evidence="3">F 1598</strain>
    </source>
</reference>
<evidence type="ECO:0000313" key="2">
    <source>
        <dbReference type="EMBL" id="KIM73262.1"/>
    </source>
</evidence>
<feature type="compositionally biased region" description="Basic and acidic residues" evidence="1">
    <location>
        <begin position="50"/>
        <end position="59"/>
    </location>
</feature>
<feature type="region of interest" description="Disordered" evidence="1">
    <location>
        <begin position="46"/>
        <end position="66"/>
    </location>
</feature>
<dbReference type="EMBL" id="KN833087">
    <property type="protein sequence ID" value="KIM73262.1"/>
    <property type="molecule type" value="Genomic_DNA"/>
</dbReference>
<keyword evidence="3" id="KW-1185">Reference proteome</keyword>
<accession>A0A0C3B7H1</accession>
<gene>
    <name evidence="2" type="ORF">PILCRDRAFT_730699</name>
</gene>
<proteinExistence type="predicted"/>
<name>A0A0C3B7H1_PILCF</name>
<sequence length="121" mass="14020">MMMRCGKRFSDLSMSATDTPALREETRMSGSINCKQKNTRAYCTLAKEPGSARRNDKHTATSLSQANARRQPCFVKFQHQRYRKAKEKREDKSPTRQCVEILWFLKGRINFHFDGNICLGN</sequence>
<reference evidence="2 3" key="1">
    <citation type="submission" date="2014-04" db="EMBL/GenBank/DDBJ databases">
        <authorList>
            <consortium name="DOE Joint Genome Institute"/>
            <person name="Kuo A."/>
            <person name="Tarkka M."/>
            <person name="Buscot F."/>
            <person name="Kohler A."/>
            <person name="Nagy L.G."/>
            <person name="Floudas D."/>
            <person name="Copeland A."/>
            <person name="Barry K.W."/>
            <person name="Cichocki N."/>
            <person name="Veneault-Fourrey C."/>
            <person name="LaButti K."/>
            <person name="Lindquist E.A."/>
            <person name="Lipzen A."/>
            <person name="Lundell T."/>
            <person name="Morin E."/>
            <person name="Murat C."/>
            <person name="Sun H."/>
            <person name="Tunlid A."/>
            <person name="Henrissat B."/>
            <person name="Grigoriev I.V."/>
            <person name="Hibbett D.S."/>
            <person name="Martin F."/>
            <person name="Nordberg H.P."/>
            <person name="Cantor M.N."/>
            <person name="Hua S.X."/>
        </authorList>
    </citation>
    <scope>NUCLEOTIDE SEQUENCE [LARGE SCALE GENOMIC DNA]</scope>
    <source>
        <strain evidence="2 3">F 1598</strain>
    </source>
</reference>